<dbReference type="InterPro" id="IPR017441">
    <property type="entry name" value="Protein_kinase_ATP_BS"/>
</dbReference>
<feature type="domain" description="Protein kinase" evidence="15">
    <location>
        <begin position="393"/>
        <end position="669"/>
    </location>
</feature>
<dbReference type="InterPro" id="IPR002902">
    <property type="entry name" value="GNK2"/>
</dbReference>
<keyword evidence="11 14" id="KW-0472">Membrane</keyword>
<dbReference type="InterPro" id="IPR001245">
    <property type="entry name" value="Ser-Thr/Tyr_kinase_cat_dom"/>
</dbReference>
<evidence type="ECO:0000256" key="4">
    <source>
        <dbReference type="ARBA" id="ARBA00022692"/>
    </source>
</evidence>
<evidence type="ECO:0000313" key="18">
    <source>
        <dbReference type="Proteomes" id="UP000807115"/>
    </source>
</evidence>
<dbReference type="PROSITE" id="PS00108">
    <property type="entry name" value="PROTEIN_KINASE_ST"/>
    <property type="match status" value="1"/>
</dbReference>
<evidence type="ECO:0000256" key="9">
    <source>
        <dbReference type="ARBA" id="ARBA00022840"/>
    </source>
</evidence>
<feature type="domain" description="Gnk2-homologous" evidence="16">
    <location>
        <begin position="194"/>
        <end position="308"/>
    </location>
</feature>
<keyword evidence="3" id="KW-0808">Transferase</keyword>
<dbReference type="SUPFAM" id="SSF56112">
    <property type="entry name" value="Protein kinase-like (PK-like)"/>
    <property type="match status" value="1"/>
</dbReference>
<evidence type="ECO:0000256" key="12">
    <source>
        <dbReference type="ARBA" id="ARBA00023180"/>
    </source>
</evidence>
<evidence type="ECO:0000256" key="10">
    <source>
        <dbReference type="ARBA" id="ARBA00022989"/>
    </source>
</evidence>
<feature type="domain" description="Gnk2-homologous" evidence="16">
    <location>
        <begin position="76"/>
        <end position="183"/>
    </location>
</feature>
<feature type="transmembrane region" description="Helical" evidence="14">
    <location>
        <begin position="332"/>
        <end position="355"/>
    </location>
</feature>
<dbReference type="PROSITE" id="PS51473">
    <property type="entry name" value="GNK2"/>
    <property type="match status" value="2"/>
</dbReference>
<keyword evidence="4 14" id="KW-0812">Transmembrane</keyword>
<reference evidence="17" key="2">
    <citation type="submission" date="2020-10" db="EMBL/GenBank/DDBJ databases">
        <authorList>
            <person name="Cooper E.A."/>
            <person name="Brenton Z.W."/>
            <person name="Flinn B.S."/>
            <person name="Jenkins J."/>
            <person name="Shu S."/>
            <person name="Flowers D."/>
            <person name="Luo F."/>
            <person name="Wang Y."/>
            <person name="Xia P."/>
            <person name="Barry K."/>
            <person name="Daum C."/>
            <person name="Lipzen A."/>
            <person name="Yoshinaga Y."/>
            <person name="Schmutz J."/>
            <person name="Saski C."/>
            <person name="Vermerris W."/>
            <person name="Kresovich S."/>
        </authorList>
    </citation>
    <scope>NUCLEOTIDE SEQUENCE</scope>
</reference>
<keyword evidence="7 13" id="KW-0547">Nucleotide-binding</keyword>
<keyword evidence="8" id="KW-0418">Kinase</keyword>
<dbReference type="GO" id="GO:0005524">
    <property type="term" value="F:ATP binding"/>
    <property type="evidence" value="ECO:0007669"/>
    <property type="project" value="UniProtKB-UniRule"/>
</dbReference>
<dbReference type="InterPro" id="IPR000719">
    <property type="entry name" value="Prot_kinase_dom"/>
</dbReference>
<evidence type="ECO:0000256" key="5">
    <source>
        <dbReference type="ARBA" id="ARBA00022729"/>
    </source>
</evidence>
<dbReference type="SMART" id="SM00220">
    <property type="entry name" value="S_TKc"/>
    <property type="match status" value="1"/>
</dbReference>
<keyword evidence="2" id="KW-0723">Serine/threonine-protein kinase</keyword>
<name>A0A921QYX1_SORBI</name>
<evidence type="ECO:0000256" key="2">
    <source>
        <dbReference type="ARBA" id="ARBA00022527"/>
    </source>
</evidence>
<dbReference type="InterPro" id="IPR011009">
    <property type="entry name" value="Kinase-like_dom_sf"/>
</dbReference>
<keyword evidence="6" id="KW-0677">Repeat</keyword>
<dbReference type="FunFam" id="1.10.510.10:FF:000129">
    <property type="entry name" value="cysteine-rich receptor-like protein kinase 10"/>
    <property type="match status" value="1"/>
</dbReference>
<dbReference type="InterPro" id="IPR008271">
    <property type="entry name" value="Ser/Thr_kinase_AS"/>
</dbReference>
<dbReference type="Gene3D" id="3.30.430.20">
    <property type="entry name" value="Gnk2 domain, C-X8-C-X2-C motif"/>
    <property type="match status" value="2"/>
</dbReference>
<evidence type="ECO:0000256" key="13">
    <source>
        <dbReference type="PROSITE-ProRule" id="PRU10141"/>
    </source>
</evidence>
<sequence length="713" mass="77724">MPDRFLWKNLHHQLFPWTAANPDLSSPCRCLHSIIFVPARASSLPVHDRLAAAMHGRRLFTVVVLIFALVTPPADAVTAACNSTGGTYTSGSAYDINLSRVVGGLPTNASASPELFATATVGTGGGDNQTVYAIGLCRGDMAADSCLLCLQSSFSDAQGFCPSDMDVSMDYDSCHMRYSGADFLAASTNNSVQQAVFSSFPAVTPTSAAAAFNGLVARLLNATAEYAAANSSRRFATGVMEVDSGYSQGKFSNIFATAQCTPDLTPAQCRGCLAAAMADMPSQVYARNSTGASLVGERCGFRFAPYQFYNGDIMVQLRVGEPPAGKKTATTLVLAIVLAVLGGLCSLTLIIFCHWRKIRSPRKSSLFINVEDIESFESIFISLSVLRSATSNFDEKNKLGEGGFGVVYKGALPDGQEVAVKRLSETTTQGLGQMTNELALLAKLQHRNLVRIVGVCLEEGEHLLVYDYMPNKSLDTIIFDPDKSRQLDWGARFKIINGIARGMQYLHEHSQLKIVHRDLKASNVLLDADMRPKISDFGLAKIFEDDQTRHVTSRIIGTRGYMSPEYAMRGQYSAKLDIFSFGVLVLEIVTGRRNNYAVNSEHSPNLFCLVWKHWVEGTIAQIADPSLGRHYPMAEVLKCINIGLLCVQQSPTDRPSMSAIVVMLSSDTVAVEAPYRPAYVDRSRSYTEMTVELIKEKEELCSPQSSITELMPR</sequence>
<gene>
    <name evidence="17" type="ORF">BDA96_05G191300</name>
</gene>
<keyword evidence="12" id="KW-0325">Glycoprotein</keyword>
<dbReference type="GO" id="GO:0006950">
    <property type="term" value="P:response to stress"/>
    <property type="evidence" value="ECO:0007669"/>
    <property type="project" value="UniProtKB-ARBA"/>
</dbReference>
<accession>A0A921QYX1</accession>
<keyword evidence="9 13" id="KW-0067">ATP-binding</keyword>
<comment type="caution">
    <text evidence="17">The sequence shown here is derived from an EMBL/GenBank/DDBJ whole genome shotgun (WGS) entry which is preliminary data.</text>
</comment>
<evidence type="ECO:0000256" key="7">
    <source>
        <dbReference type="ARBA" id="ARBA00022741"/>
    </source>
</evidence>
<keyword evidence="10 14" id="KW-1133">Transmembrane helix</keyword>
<evidence type="ECO:0000259" key="15">
    <source>
        <dbReference type="PROSITE" id="PS50011"/>
    </source>
</evidence>
<reference evidence="17" key="1">
    <citation type="journal article" date="2019" name="BMC Genomics">
        <title>A new reference genome for Sorghum bicolor reveals high levels of sequence similarity between sweet and grain genotypes: implications for the genetics of sugar metabolism.</title>
        <authorList>
            <person name="Cooper E.A."/>
            <person name="Brenton Z.W."/>
            <person name="Flinn B.S."/>
            <person name="Jenkins J."/>
            <person name="Shu S."/>
            <person name="Flowers D."/>
            <person name="Luo F."/>
            <person name="Wang Y."/>
            <person name="Xia P."/>
            <person name="Barry K."/>
            <person name="Daum C."/>
            <person name="Lipzen A."/>
            <person name="Yoshinaga Y."/>
            <person name="Schmutz J."/>
            <person name="Saski C."/>
            <person name="Vermerris W."/>
            <person name="Kresovich S."/>
        </authorList>
    </citation>
    <scope>NUCLEOTIDE SEQUENCE</scope>
</reference>
<evidence type="ECO:0000256" key="8">
    <source>
        <dbReference type="ARBA" id="ARBA00022777"/>
    </source>
</evidence>
<keyword evidence="5" id="KW-0732">Signal</keyword>
<dbReference type="InterPro" id="IPR038408">
    <property type="entry name" value="GNK2_sf"/>
</dbReference>
<evidence type="ECO:0000256" key="14">
    <source>
        <dbReference type="SAM" id="Phobius"/>
    </source>
</evidence>
<evidence type="ECO:0000256" key="1">
    <source>
        <dbReference type="ARBA" id="ARBA00004167"/>
    </source>
</evidence>
<dbReference type="Gene3D" id="1.10.510.10">
    <property type="entry name" value="Transferase(Phosphotransferase) domain 1"/>
    <property type="match status" value="1"/>
</dbReference>
<dbReference type="PANTHER" id="PTHR27002:SF803">
    <property type="entry name" value="OS07G0628900 PROTEIN"/>
    <property type="match status" value="1"/>
</dbReference>
<dbReference type="PANTHER" id="PTHR27002">
    <property type="entry name" value="RECEPTOR-LIKE SERINE/THREONINE-PROTEIN KINASE SD1-8"/>
    <property type="match status" value="1"/>
</dbReference>
<dbReference type="GO" id="GO:0016020">
    <property type="term" value="C:membrane"/>
    <property type="evidence" value="ECO:0007669"/>
    <property type="project" value="UniProtKB-SubCell"/>
</dbReference>
<dbReference type="GO" id="GO:0004674">
    <property type="term" value="F:protein serine/threonine kinase activity"/>
    <property type="evidence" value="ECO:0007669"/>
    <property type="project" value="UniProtKB-KW"/>
</dbReference>
<dbReference type="CDD" id="cd14066">
    <property type="entry name" value="STKc_IRAK"/>
    <property type="match status" value="1"/>
</dbReference>
<dbReference type="Pfam" id="PF01657">
    <property type="entry name" value="Stress-antifung"/>
    <property type="match status" value="2"/>
</dbReference>
<proteinExistence type="predicted"/>
<dbReference type="AlphaFoldDB" id="A0A921QYX1"/>
<dbReference type="Gene3D" id="3.30.200.20">
    <property type="entry name" value="Phosphorylase Kinase, domain 1"/>
    <property type="match status" value="1"/>
</dbReference>
<dbReference type="PROSITE" id="PS00107">
    <property type="entry name" value="PROTEIN_KINASE_ATP"/>
    <property type="match status" value="1"/>
</dbReference>
<evidence type="ECO:0000256" key="3">
    <source>
        <dbReference type="ARBA" id="ARBA00022679"/>
    </source>
</evidence>
<dbReference type="CDD" id="cd23509">
    <property type="entry name" value="Gnk2-like"/>
    <property type="match status" value="2"/>
</dbReference>
<dbReference type="EMBL" id="CM027684">
    <property type="protein sequence ID" value="KAG0530492.1"/>
    <property type="molecule type" value="Genomic_DNA"/>
</dbReference>
<dbReference type="Proteomes" id="UP000807115">
    <property type="component" value="Chromosome 5"/>
</dbReference>
<dbReference type="Pfam" id="PF07714">
    <property type="entry name" value="PK_Tyr_Ser-Thr"/>
    <property type="match status" value="1"/>
</dbReference>
<comment type="subcellular location">
    <subcellularLocation>
        <location evidence="1">Membrane</location>
        <topology evidence="1">Single-pass membrane protein</topology>
    </subcellularLocation>
</comment>
<evidence type="ECO:0000256" key="6">
    <source>
        <dbReference type="ARBA" id="ARBA00022737"/>
    </source>
</evidence>
<evidence type="ECO:0000313" key="17">
    <source>
        <dbReference type="EMBL" id="KAG0530492.1"/>
    </source>
</evidence>
<evidence type="ECO:0000259" key="16">
    <source>
        <dbReference type="PROSITE" id="PS51473"/>
    </source>
</evidence>
<dbReference type="PROSITE" id="PS50011">
    <property type="entry name" value="PROTEIN_KINASE_DOM"/>
    <property type="match status" value="1"/>
</dbReference>
<evidence type="ECO:0000256" key="11">
    <source>
        <dbReference type="ARBA" id="ARBA00023136"/>
    </source>
</evidence>
<feature type="binding site" evidence="13">
    <location>
        <position position="421"/>
    </location>
    <ligand>
        <name>ATP</name>
        <dbReference type="ChEBI" id="CHEBI:30616"/>
    </ligand>
</feature>
<organism evidence="17 18">
    <name type="scientific">Sorghum bicolor</name>
    <name type="common">Sorghum</name>
    <name type="synonym">Sorghum vulgare</name>
    <dbReference type="NCBI Taxonomy" id="4558"/>
    <lineage>
        <taxon>Eukaryota</taxon>
        <taxon>Viridiplantae</taxon>
        <taxon>Streptophyta</taxon>
        <taxon>Embryophyta</taxon>
        <taxon>Tracheophyta</taxon>
        <taxon>Spermatophyta</taxon>
        <taxon>Magnoliopsida</taxon>
        <taxon>Liliopsida</taxon>
        <taxon>Poales</taxon>
        <taxon>Poaceae</taxon>
        <taxon>PACMAD clade</taxon>
        <taxon>Panicoideae</taxon>
        <taxon>Andropogonodae</taxon>
        <taxon>Andropogoneae</taxon>
        <taxon>Sorghinae</taxon>
        <taxon>Sorghum</taxon>
    </lineage>
</organism>
<protein>
    <submittedName>
        <fullName evidence="17">Uncharacterized protein</fullName>
    </submittedName>
</protein>
<dbReference type="FunFam" id="3.30.200.20:FF:000177">
    <property type="entry name" value="Cysteine-rich receptor-like protein kinase 2"/>
    <property type="match status" value="1"/>
</dbReference>